<keyword evidence="1" id="KW-0547">Nucleotide-binding</keyword>
<evidence type="ECO:0008006" key="6">
    <source>
        <dbReference type="Google" id="ProtNLM"/>
    </source>
</evidence>
<reference evidence="4" key="1">
    <citation type="journal article" date="2020" name="mSystems">
        <title>Genome- and Community-Level Interaction Insights into Carbon Utilization and Element Cycling Functions of Hydrothermarchaeota in Hydrothermal Sediment.</title>
        <authorList>
            <person name="Zhou Z."/>
            <person name="Liu Y."/>
            <person name="Xu W."/>
            <person name="Pan J."/>
            <person name="Luo Z.H."/>
            <person name="Li M."/>
        </authorList>
    </citation>
    <scope>NUCLEOTIDE SEQUENCE [LARGE SCALE GENOMIC DNA]</scope>
    <source>
        <strain evidence="4">SpSt-34</strain>
        <strain evidence="5">SpSt-69</strain>
    </source>
</reference>
<dbReference type="InterPro" id="IPR004948">
    <property type="entry name" value="Nuc-triphosphatase_THEP1"/>
</dbReference>
<evidence type="ECO:0000256" key="1">
    <source>
        <dbReference type="ARBA" id="ARBA00022741"/>
    </source>
</evidence>
<dbReference type="SUPFAM" id="SSF52540">
    <property type="entry name" value="P-loop containing nucleoside triphosphate hydrolases"/>
    <property type="match status" value="1"/>
</dbReference>
<organism evidence="4">
    <name type="scientific">candidate division WOR-3 bacterium</name>
    <dbReference type="NCBI Taxonomy" id="2052148"/>
    <lineage>
        <taxon>Bacteria</taxon>
        <taxon>Bacteria division WOR-3</taxon>
    </lineage>
</organism>
<dbReference type="PANTHER" id="PTHR43146">
    <property type="entry name" value="CANCER-RELATED NUCLEOSIDE-TRIPHOSPHATASE"/>
    <property type="match status" value="1"/>
</dbReference>
<dbReference type="GO" id="GO:0017111">
    <property type="term" value="F:ribonucleoside triphosphate phosphatase activity"/>
    <property type="evidence" value="ECO:0007669"/>
    <property type="project" value="InterPro"/>
</dbReference>
<sequence length="180" mass="20676">MILTIEGKPASGKTTTCIKLLEKLKNEGDYKLCGFITREIRDTGGVRTGFEIITLQGERAILADIYHKTPFKVGKYYVRIDNIEKSVTSEIEKFLKNECEIIIIDEIGKMEMLSSKFQYMIAKILSHNRGFIICTLPVADFHSLVNAFRVKANKRFFLEKGKFNAEKVAEEIFRTIQKQK</sequence>
<dbReference type="Pfam" id="PF03266">
    <property type="entry name" value="NTPase_1"/>
    <property type="match status" value="1"/>
</dbReference>
<protein>
    <recommendedName>
        <fullName evidence="6">NTPase</fullName>
    </recommendedName>
</protein>
<evidence type="ECO:0000256" key="2">
    <source>
        <dbReference type="ARBA" id="ARBA00022801"/>
    </source>
</evidence>
<dbReference type="Gene3D" id="3.40.50.300">
    <property type="entry name" value="P-loop containing nucleotide triphosphate hydrolases"/>
    <property type="match status" value="1"/>
</dbReference>
<dbReference type="EMBL" id="DTDJ01000032">
    <property type="protein sequence ID" value="HGL17670.1"/>
    <property type="molecule type" value="Genomic_DNA"/>
</dbReference>
<dbReference type="GO" id="GO:0005524">
    <property type="term" value="F:ATP binding"/>
    <property type="evidence" value="ECO:0007669"/>
    <property type="project" value="UniProtKB-KW"/>
</dbReference>
<accession>A0A7C2K2U2</accession>
<name>A0A7C2K2U2_UNCW3</name>
<evidence type="ECO:0000313" key="4">
    <source>
        <dbReference type="EMBL" id="HEN27562.1"/>
    </source>
</evidence>
<keyword evidence="3" id="KW-0067">ATP-binding</keyword>
<dbReference type="PANTHER" id="PTHR43146:SF1">
    <property type="entry name" value="CANCER-RELATED NUCLEOSIDE-TRIPHOSPHATASE"/>
    <property type="match status" value="1"/>
</dbReference>
<dbReference type="AlphaFoldDB" id="A0A7C2K2U2"/>
<dbReference type="EMBL" id="DSOL01000076">
    <property type="protein sequence ID" value="HEN27562.1"/>
    <property type="molecule type" value="Genomic_DNA"/>
</dbReference>
<evidence type="ECO:0000313" key="5">
    <source>
        <dbReference type="EMBL" id="HGL17670.1"/>
    </source>
</evidence>
<evidence type="ECO:0000256" key="3">
    <source>
        <dbReference type="ARBA" id="ARBA00022840"/>
    </source>
</evidence>
<keyword evidence="2" id="KW-0378">Hydrolase</keyword>
<dbReference type="InterPro" id="IPR027417">
    <property type="entry name" value="P-loop_NTPase"/>
</dbReference>
<proteinExistence type="predicted"/>
<gene>
    <name evidence="4" type="ORF">ENQ77_02635</name>
    <name evidence="5" type="ORF">ENU66_05030</name>
</gene>
<comment type="caution">
    <text evidence="4">The sequence shown here is derived from an EMBL/GenBank/DDBJ whole genome shotgun (WGS) entry which is preliminary data.</text>
</comment>